<evidence type="ECO:0000313" key="2">
    <source>
        <dbReference type="Proteomes" id="UP000009138"/>
    </source>
</evidence>
<dbReference type="GeneID" id="93614148"/>
<organism evidence="1 2">
    <name type="scientific">Rhizopus delemar (strain RA 99-880 / ATCC MYA-4621 / FGSC 9543 / NRRL 43880)</name>
    <name type="common">Mucormycosis agent</name>
    <name type="synonym">Rhizopus arrhizus var. delemar</name>
    <dbReference type="NCBI Taxonomy" id="246409"/>
    <lineage>
        <taxon>Eukaryota</taxon>
        <taxon>Fungi</taxon>
        <taxon>Fungi incertae sedis</taxon>
        <taxon>Mucoromycota</taxon>
        <taxon>Mucoromycotina</taxon>
        <taxon>Mucoromycetes</taxon>
        <taxon>Mucorales</taxon>
        <taxon>Mucorineae</taxon>
        <taxon>Rhizopodaceae</taxon>
        <taxon>Rhizopus</taxon>
    </lineage>
</organism>
<dbReference type="VEuPathDB" id="FungiDB:RO3G_07177"/>
<sequence>MKRNGMLQCEVCKKEFTEFDQRGFRNAGFTAHHNRCIDRQTHRPSKKPTVRCRLLLPAPKLEFRNDSLLQDHGHYLLSTTVCKPFLTNVFEKSQLDALNASPPFPSSASLLTPASVAFDSCQDKKQVYYPVTYCDYCEPQDGSHKSSCVLFYSLPK</sequence>
<evidence type="ECO:0000313" key="1">
    <source>
        <dbReference type="EMBL" id="EIE82472.1"/>
    </source>
</evidence>
<proteinExistence type="predicted"/>
<dbReference type="OMA" id="FPITHCD"/>
<dbReference type="RefSeq" id="XP_067517868.1">
    <property type="nucleotide sequence ID" value="XM_067661767.1"/>
</dbReference>
<dbReference type="eggNOG" id="ENOG502RAAG">
    <property type="taxonomic scope" value="Eukaryota"/>
</dbReference>
<protein>
    <submittedName>
        <fullName evidence="1">Uncharacterized protein</fullName>
    </submittedName>
</protein>
<keyword evidence="2" id="KW-1185">Reference proteome</keyword>
<dbReference type="Proteomes" id="UP000009138">
    <property type="component" value="Unassembled WGS sequence"/>
</dbReference>
<dbReference type="OrthoDB" id="2275486at2759"/>
<dbReference type="AlphaFoldDB" id="I1C1Z2"/>
<dbReference type="InParanoid" id="I1C1Z2"/>
<name>I1C1Z2_RHIO9</name>
<reference evidence="1 2" key="1">
    <citation type="journal article" date="2009" name="PLoS Genet.">
        <title>Genomic analysis of the basal lineage fungus Rhizopus oryzae reveals a whole-genome duplication.</title>
        <authorList>
            <person name="Ma L.-J."/>
            <person name="Ibrahim A.S."/>
            <person name="Skory C."/>
            <person name="Grabherr M.G."/>
            <person name="Burger G."/>
            <person name="Butler M."/>
            <person name="Elias M."/>
            <person name="Idnurm A."/>
            <person name="Lang B.F."/>
            <person name="Sone T."/>
            <person name="Abe A."/>
            <person name="Calvo S.E."/>
            <person name="Corrochano L.M."/>
            <person name="Engels R."/>
            <person name="Fu J."/>
            <person name="Hansberg W."/>
            <person name="Kim J.-M."/>
            <person name="Kodira C.D."/>
            <person name="Koehrsen M.J."/>
            <person name="Liu B."/>
            <person name="Miranda-Saavedra D."/>
            <person name="O'Leary S."/>
            <person name="Ortiz-Castellanos L."/>
            <person name="Poulter R."/>
            <person name="Rodriguez-Romero J."/>
            <person name="Ruiz-Herrera J."/>
            <person name="Shen Y.-Q."/>
            <person name="Zeng Q."/>
            <person name="Galagan J."/>
            <person name="Birren B.W."/>
            <person name="Cuomo C.A."/>
            <person name="Wickes B.L."/>
        </authorList>
    </citation>
    <scope>NUCLEOTIDE SEQUENCE [LARGE SCALE GENOMIC DNA]</scope>
    <source>
        <strain evidence="2">RA 99-880 / ATCC MYA-4621 / FGSC 9543 / NRRL 43880</strain>
    </source>
</reference>
<accession>I1C1Z2</accession>
<dbReference type="EMBL" id="CH476736">
    <property type="protein sequence ID" value="EIE82472.1"/>
    <property type="molecule type" value="Genomic_DNA"/>
</dbReference>
<gene>
    <name evidence="1" type="ORF">RO3G_07177</name>
</gene>